<evidence type="ECO:0000259" key="18">
    <source>
        <dbReference type="Pfam" id="PF07565"/>
    </source>
</evidence>
<evidence type="ECO:0000256" key="12">
    <source>
        <dbReference type="ARBA" id="ARBA00035820"/>
    </source>
</evidence>
<feature type="transmembrane region" description="Helical" evidence="15">
    <location>
        <begin position="697"/>
        <end position="716"/>
    </location>
</feature>
<feature type="region of interest" description="Disordered" evidence="16">
    <location>
        <begin position="831"/>
        <end position="858"/>
    </location>
</feature>
<dbReference type="PANTHER" id="PTHR11453">
    <property type="entry name" value="ANION EXCHANGE PROTEIN"/>
    <property type="match status" value="1"/>
</dbReference>
<feature type="domain" description="Band 3 cytoplasmic" evidence="18">
    <location>
        <begin position="98"/>
        <end position="222"/>
    </location>
</feature>
<evidence type="ECO:0000256" key="15">
    <source>
        <dbReference type="RuleBase" id="RU362035"/>
    </source>
</evidence>
<dbReference type="GO" id="GO:0051453">
    <property type="term" value="P:regulation of intracellular pH"/>
    <property type="evidence" value="ECO:0007669"/>
    <property type="project" value="TreeGrafter"/>
</dbReference>
<name>A0A5N3UZU4_MUNMU</name>
<keyword evidence="5 15" id="KW-0812">Transmembrane</keyword>
<dbReference type="PRINTS" id="PR01231">
    <property type="entry name" value="HCO3TRNSPORT"/>
</dbReference>
<evidence type="ECO:0000256" key="6">
    <source>
        <dbReference type="ARBA" id="ARBA00022847"/>
    </source>
</evidence>
<proteinExistence type="inferred from homology"/>
<evidence type="ECO:0000256" key="11">
    <source>
        <dbReference type="ARBA" id="ARBA00023201"/>
    </source>
</evidence>
<dbReference type="Pfam" id="PF00955">
    <property type="entry name" value="HCO3_cotransp"/>
    <property type="match status" value="2"/>
</dbReference>
<keyword evidence="9 15" id="KW-0406">Ion transport</keyword>
<reference evidence="19 20" key="1">
    <citation type="submission" date="2019-06" db="EMBL/GenBank/DDBJ databases">
        <title>Discovery of a novel chromosome fission-fusion reversal in muntjac.</title>
        <authorList>
            <person name="Mudd A.B."/>
            <person name="Bredeson J.V."/>
            <person name="Baum R."/>
            <person name="Hockemeyer D."/>
            <person name="Rokhsar D.S."/>
        </authorList>
    </citation>
    <scope>NUCLEOTIDE SEQUENCE [LARGE SCALE GENOMIC DNA]</scope>
    <source>
        <strain evidence="19">UTSW_UCB_Mm</strain>
        <tissue evidence="19">Fibroblast cell line</tissue>
    </source>
</reference>
<feature type="transmembrane region" description="Helical" evidence="15">
    <location>
        <begin position="597"/>
        <end position="616"/>
    </location>
</feature>
<keyword evidence="3 15" id="KW-0813">Transport</keyword>
<evidence type="ECO:0000256" key="5">
    <source>
        <dbReference type="ARBA" id="ARBA00022692"/>
    </source>
</evidence>
<comment type="caution">
    <text evidence="19">The sequence shown here is derived from an EMBL/GenBank/DDBJ whole genome shotgun (WGS) entry which is preliminary data.</text>
</comment>
<feature type="transmembrane region" description="Helical" evidence="15">
    <location>
        <begin position="374"/>
        <end position="399"/>
    </location>
</feature>
<evidence type="ECO:0000256" key="10">
    <source>
        <dbReference type="ARBA" id="ARBA00023136"/>
    </source>
</evidence>
<dbReference type="AlphaFoldDB" id="A0A5N3UZU4"/>
<dbReference type="FunFam" id="1.10.287.570:FF:000001">
    <property type="entry name" value="Anion exchange protein"/>
    <property type="match status" value="1"/>
</dbReference>
<comment type="caution">
    <text evidence="15">Lacks conserved residue(s) required for the propagation of feature annotation.</text>
</comment>
<dbReference type="GO" id="GO:0008510">
    <property type="term" value="F:sodium:bicarbonate symporter activity"/>
    <property type="evidence" value="ECO:0007669"/>
    <property type="project" value="TreeGrafter"/>
</dbReference>
<comment type="catalytic activity">
    <reaction evidence="12">
        <text>3 hydrogencarbonate(out) + Na(+)(out) = 3 hydrogencarbonate(in) + Na(+)(in)</text>
        <dbReference type="Rhea" id="RHEA:72219"/>
        <dbReference type="ChEBI" id="CHEBI:17544"/>
        <dbReference type="ChEBI" id="CHEBI:29101"/>
    </reaction>
</comment>
<keyword evidence="6" id="KW-0769">Symport</keyword>
<dbReference type="InterPro" id="IPR003020">
    <property type="entry name" value="HCO3_transpt_euk"/>
</dbReference>
<dbReference type="InterPro" id="IPR016152">
    <property type="entry name" value="PTrfase/Anion_transptr"/>
</dbReference>
<keyword evidence="20" id="KW-1185">Reference proteome</keyword>
<comment type="catalytic activity">
    <reaction evidence="13">
        <text>2 hydrogencarbonate(out) + Na(+)(out) = 2 hydrogencarbonate(in) + Na(+)(in)</text>
        <dbReference type="Rhea" id="RHEA:72215"/>
        <dbReference type="ChEBI" id="CHEBI:17544"/>
        <dbReference type="ChEBI" id="CHEBI:29101"/>
    </reaction>
</comment>
<evidence type="ECO:0000313" key="20">
    <source>
        <dbReference type="Proteomes" id="UP000326458"/>
    </source>
</evidence>
<dbReference type="GO" id="GO:0016323">
    <property type="term" value="C:basolateral plasma membrane"/>
    <property type="evidence" value="ECO:0007669"/>
    <property type="project" value="UniProtKB-SubCell"/>
</dbReference>
<evidence type="ECO:0000256" key="8">
    <source>
        <dbReference type="ARBA" id="ARBA00023053"/>
    </source>
</evidence>
<feature type="transmembrane region" description="Helical" evidence="15">
    <location>
        <begin position="774"/>
        <end position="805"/>
    </location>
</feature>
<comment type="similarity">
    <text evidence="2 15">Belongs to the anion exchanger (TC 2.A.31) family.</text>
</comment>
<evidence type="ECO:0000256" key="1">
    <source>
        <dbReference type="ARBA" id="ARBA00004554"/>
    </source>
</evidence>
<keyword evidence="10 15" id="KW-0472">Membrane</keyword>
<dbReference type="InterPro" id="IPR011531">
    <property type="entry name" value="HCO3_transpt-like_TM_dom"/>
</dbReference>
<dbReference type="NCBIfam" id="TIGR00834">
    <property type="entry name" value="ae"/>
    <property type="match status" value="1"/>
</dbReference>
<dbReference type="FunFam" id="3.40.930.10:FF:000024">
    <property type="entry name" value="Anion exchange protein"/>
    <property type="match status" value="1"/>
</dbReference>
<dbReference type="PRINTS" id="PR01232">
    <property type="entry name" value="NAHCO3TRSPRT"/>
</dbReference>
<feature type="transmembrane region" description="Helical" evidence="15">
    <location>
        <begin position="723"/>
        <end position="742"/>
    </location>
</feature>
<keyword evidence="8" id="KW-0915">Sodium</keyword>
<sequence>ESEDYSSSVSDAIQPSHPLLSPSPPDTGVGCHFLLQCMKVKSESEVAQSCPTLSDPMDCSLPGSSVHGIFQARVLEWGAIAFSLTHPLSSGLRSVPDSQETLKLLKNKFMKKLPRDAEASNVLVGEVDFLDSPFIAFVRLQQAVMLGALTEVPVPTRFLFILLGPKGKAKSYHEIGRAIATLMSDEVFHDIAYKAKDRQDLIAGIDEFLDEVIVLPPGEWDPAIRIEPPKSLPSSDKRKNMYSGGENVQMNGDTPHDGGHGGGGHADCEELQRTGRFCGGLIKDIKRKAPFFASDFYDALNIQALSAILFIYLATVTNAITFGGLLGDATDNMQVGLVWEDTNSTARLPSSPLQLSEKQMAFQDHNFDYLEFRLWIGLWSAFLCLILVATDASFLVQYFTRFTEEGFSSLISFIFIYDAFKKMIKLADYYPINSNFKVGYNTQFSCVCMPPEPVNISVSNDTTLTLEDLPTVSSSDMYHNATFDWAFLTTKECLKYGGKLMGNNCGFVPDITLMSFILFLGTYTSSMALKKFKTSPYFPTTARKLISDFAIILSILIFCVIDALVGVDTPKLIVPSEFKPTSPNRGWFVAPFGGNPWWVYLAAAIPALLVTILIFMDQQITAVIVNRKEHKLKKGAGYHLDLFWVAILMVVCSFMALPWYVAATVISIAHIDSLKMETETSAPGEQPKFLGVREQRVTGTLVFILTGLSVFMAPILKFIPMPVLYGVFLYMGVASLNGVQFMDRLKLLLMPLKHQPDFIYLRHVPLRRVHLFTFLQVLCLALLWILKSTVAAIIFPVMILALVAVRKGMDYLFSQHDLSFLDDVIPEKDKKKKEDEKKKKKKKGSLDSDNDDEKDHQHSLNAIHHADKIPFLGMPSPPRTPVKVVPQIRIELEPEDNDHFWRSKGTETTL</sequence>
<comment type="subcellular location">
    <subcellularLocation>
        <location evidence="1">Basolateral cell membrane</location>
        <topology evidence="1">Multi-pass membrane protein</topology>
    </subcellularLocation>
    <subcellularLocation>
        <location evidence="15">Membrane</location>
        <topology evidence="15">Multi-pass membrane protein</topology>
    </subcellularLocation>
</comment>
<evidence type="ECO:0000256" key="14">
    <source>
        <dbReference type="ARBA" id="ARBA00037277"/>
    </source>
</evidence>
<organism evidence="19 20">
    <name type="scientific">Muntiacus muntjak</name>
    <name type="common">Barking deer</name>
    <name type="synonym">Indian muntjac</name>
    <dbReference type="NCBI Taxonomy" id="9888"/>
    <lineage>
        <taxon>Eukaryota</taxon>
        <taxon>Metazoa</taxon>
        <taxon>Chordata</taxon>
        <taxon>Craniata</taxon>
        <taxon>Vertebrata</taxon>
        <taxon>Euteleostomi</taxon>
        <taxon>Mammalia</taxon>
        <taxon>Eutheria</taxon>
        <taxon>Laurasiatheria</taxon>
        <taxon>Artiodactyla</taxon>
        <taxon>Ruminantia</taxon>
        <taxon>Pecora</taxon>
        <taxon>Cervidae</taxon>
        <taxon>Muntiacinae</taxon>
        <taxon>Muntiacus</taxon>
    </lineage>
</organism>
<keyword evidence="4" id="KW-1003">Cell membrane</keyword>
<comment type="function">
    <text evidence="14">Electrogenic sodium/bicarbonate cotransporter with a Na(+):HCO3(-) stoichiometry varying from 1:2 to 1:3. May regulate bicarbonate influx/efflux at the basolateral membrane of cells and regulate intracellular pH.</text>
</comment>
<dbReference type="Proteomes" id="UP000326458">
    <property type="component" value="Unassembled WGS sequence"/>
</dbReference>
<feature type="non-terminal residue" evidence="19">
    <location>
        <position position="1"/>
    </location>
</feature>
<dbReference type="GO" id="GO:0005452">
    <property type="term" value="F:solute:inorganic anion antiporter activity"/>
    <property type="evidence" value="ECO:0007669"/>
    <property type="project" value="InterPro"/>
</dbReference>
<evidence type="ECO:0000256" key="3">
    <source>
        <dbReference type="ARBA" id="ARBA00022448"/>
    </source>
</evidence>
<accession>A0A5N3UZU4</accession>
<feature type="domain" description="Bicarbonate transporter-like transmembrane" evidence="17">
    <location>
        <begin position="276"/>
        <end position="334"/>
    </location>
</feature>
<evidence type="ECO:0000256" key="2">
    <source>
        <dbReference type="ARBA" id="ARBA00010993"/>
    </source>
</evidence>
<feature type="transmembrane region" description="Helical" evidence="15">
    <location>
        <begin position="511"/>
        <end position="529"/>
    </location>
</feature>
<gene>
    <name evidence="19" type="ORF">FD754_019332</name>
</gene>
<feature type="compositionally biased region" description="Polar residues" evidence="16">
    <location>
        <begin position="1"/>
        <end position="13"/>
    </location>
</feature>
<protein>
    <recommendedName>
        <fullName evidence="15">Anion exchange protein</fullName>
    </recommendedName>
</protein>
<evidence type="ECO:0000256" key="13">
    <source>
        <dbReference type="ARBA" id="ARBA00036309"/>
    </source>
</evidence>
<evidence type="ECO:0000256" key="7">
    <source>
        <dbReference type="ARBA" id="ARBA00022989"/>
    </source>
</evidence>
<feature type="transmembrane region" description="Helical" evidence="15">
    <location>
        <begin position="549"/>
        <end position="567"/>
    </location>
</feature>
<dbReference type="PANTHER" id="PTHR11453:SF10">
    <property type="entry name" value="ELECTROGENIC SODIUM BICARBONATE COTRANSPORTER 1"/>
    <property type="match status" value="1"/>
</dbReference>
<feature type="region of interest" description="Disordered" evidence="16">
    <location>
        <begin position="1"/>
        <end position="23"/>
    </location>
</feature>
<evidence type="ECO:0000256" key="9">
    <source>
        <dbReference type="ARBA" id="ARBA00023065"/>
    </source>
</evidence>
<dbReference type="InterPro" id="IPR013769">
    <property type="entry name" value="Band3_cytoplasmic_dom"/>
</dbReference>
<keyword evidence="11" id="KW-0739">Sodium transport</keyword>
<evidence type="ECO:0000313" key="19">
    <source>
        <dbReference type="EMBL" id="KAB0342406.1"/>
    </source>
</evidence>
<feature type="transmembrane region" description="Helical" evidence="15">
    <location>
        <begin position="637"/>
        <end position="661"/>
    </location>
</feature>
<dbReference type="InterPro" id="IPR003024">
    <property type="entry name" value="Na/HCO3_transpt"/>
</dbReference>
<feature type="domain" description="Bicarbonate transporter-like transmembrane" evidence="17">
    <location>
        <begin position="363"/>
        <end position="825"/>
    </location>
</feature>
<keyword evidence="7 15" id="KW-1133">Transmembrane helix</keyword>
<dbReference type="GO" id="GO:0008509">
    <property type="term" value="F:monoatomic anion transmembrane transporter activity"/>
    <property type="evidence" value="ECO:0007669"/>
    <property type="project" value="InterPro"/>
</dbReference>
<evidence type="ECO:0000259" key="17">
    <source>
        <dbReference type="Pfam" id="PF00955"/>
    </source>
</evidence>
<evidence type="ECO:0000256" key="4">
    <source>
        <dbReference type="ARBA" id="ARBA00022475"/>
    </source>
</evidence>
<dbReference type="SUPFAM" id="SSF55804">
    <property type="entry name" value="Phoshotransferase/anion transport protein"/>
    <property type="match status" value="1"/>
</dbReference>
<feature type="transmembrane region" description="Helical" evidence="15">
    <location>
        <begin position="304"/>
        <end position="326"/>
    </location>
</feature>
<dbReference type="EMBL" id="VCEA01000003">
    <property type="protein sequence ID" value="KAB0342406.1"/>
    <property type="molecule type" value="Genomic_DNA"/>
</dbReference>
<dbReference type="Gene3D" id="3.40.930.10">
    <property type="entry name" value="Mannitol-specific EII, Chain A"/>
    <property type="match status" value="1"/>
</dbReference>
<dbReference type="Gene3D" id="1.10.287.570">
    <property type="entry name" value="Helical hairpin bin"/>
    <property type="match status" value="1"/>
</dbReference>
<dbReference type="Pfam" id="PF07565">
    <property type="entry name" value="Band_3_cyto"/>
    <property type="match status" value="1"/>
</dbReference>
<evidence type="ECO:0000256" key="16">
    <source>
        <dbReference type="SAM" id="MobiDB-lite"/>
    </source>
</evidence>